<organism evidence="3 4">
    <name type="scientific">Staphylococcus equorum</name>
    <dbReference type="NCBI Taxonomy" id="246432"/>
    <lineage>
        <taxon>Bacteria</taxon>
        <taxon>Bacillati</taxon>
        <taxon>Bacillota</taxon>
        <taxon>Bacilli</taxon>
        <taxon>Bacillales</taxon>
        <taxon>Staphylococcaceae</taxon>
        <taxon>Staphylococcus</taxon>
    </lineage>
</organism>
<dbReference type="AlphaFoldDB" id="A0AAP7LTR1"/>
<evidence type="ECO:0000256" key="1">
    <source>
        <dbReference type="ARBA" id="ARBA00023125"/>
    </source>
</evidence>
<reference evidence="4" key="1">
    <citation type="submission" date="2015-11" db="EMBL/GenBank/DDBJ databases">
        <title>Genomic diversity of Staphylococcus saprophyticus strains from urinary tract infections, animal surfaces, and fermented foods.</title>
        <authorList>
            <person name="Wolfe B.E."/>
        </authorList>
    </citation>
    <scope>NUCLEOTIDE SEQUENCE [LARGE SCALE GENOMIC DNA]</scope>
    <source>
        <strain evidence="4">738_7</strain>
    </source>
</reference>
<feature type="domain" description="HTH cro/C1-type" evidence="2">
    <location>
        <begin position="19"/>
        <end position="73"/>
    </location>
</feature>
<dbReference type="GO" id="GO:0003677">
    <property type="term" value="F:DNA binding"/>
    <property type="evidence" value="ECO:0007669"/>
    <property type="project" value="UniProtKB-KW"/>
</dbReference>
<dbReference type="PANTHER" id="PTHR46558">
    <property type="entry name" value="TRACRIPTIONAL REGULATORY PROTEIN-RELATED-RELATED"/>
    <property type="match status" value="1"/>
</dbReference>
<accession>A0AAP7LTR1</accession>
<evidence type="ECO:0000313" key="3">
    <source>
        <dbReference type="EMBL" id="OEK55714.1"/>
    </source>
</evidence>
<name>A0AAP7LTR1_9STAP</name>
<dbReference type="PROSITE" id="PS50943">
    <property type="entry name" value="HTH_CROC1"/>
    <property type="match status" value="1"/>
</dbReference>
<dbReference type="Gene3D" id="1.10.260.40">
    <property type="entry name" value="lambda repressor-like DNA-binding domains"/>
    <property type="match status" value="1"/>
</dbReference>
<gene>
    <name evidence="3" type="ORF">ASS94_08925</name>
</gene>
<evidence type="ECO:0000259" key="2">
    <source>
        <dbReference type="PROSITE" id="PS50943"/>
    </source>
</evidence>
<dbReference type="EMBL" id="LNPX01000036">
    <property type="protein sequence ID" value="OEK55714.1"/>
    <property type="molecule type" value="Genomic_DNA"/>
</dbReference>
<dbReference type="Pfam" id="PF01381">
    <property type="entry name" value="HTH_3"/>
    <property type="match status" value="1"/>
</dbReference>
<dbReference type="SUPFAM" id="SSF47413">
    <property type="entry name" value="lambda repressor-like DNA-binding domains"/>
    <property type="match status" value="1"/>
</dbReference>
<protein>
    <recommendedName>
        <fullName evidence="2">HTH cro/C1-type domain-containing protein</fullName>
    </recommendedName>
</protein>
<dbReference type="InterPro" id="IPR010982">
    <property type="entry name" value="Lambda_DNA-bd_dom_sf"/>
</dbReference>
<dbReference type="InterPro" id="IPR001387">
    <property type="entry name" value="Cro/C1-type_HTH"/>
</dbReference>
<dbReference type="Proteomes" id="UP000095464">
    <property type="component" value="Unassembled WGS sequence"/>
</dbReference>
<dbReference type="PANTHER" id="PTHR46558:SF11">
    <property type="entry name" value="HTH-TYPE TRANSCRIPTIONAL REGULATOR XRE"/>
    <property type="match status" value="1"/>
</dbReference>
<dbReference type="CDD" id="cd00093">
    <property type="entry name" value="HTH_XRE"/>
    <property type="match status" value="1"/>
</dbReference>
<comment type="caution">
    <text evidence="3">The sequence shown here is derived from an EMBL/GenBank/DDBJ whole genome shotgun (WGS) entry which is preliminary data.</text>
</comment>
<keyword evidence="1" id="KW-0238">DNA-binding</keyword>
<dbReference type="SMART" id="SM00530">
    <property type="entry name" value="HTH_XRE"/>
    <property type="match status" value="1"/>
</dbReference>
<evidence type="ECO:0000313" key="4">
    <source>
        <dbReference type="Proteomes" id="UP000095464"/>
    </source>
</evidence>
<sequence length="84" mass="9961">MRMPRMIKPIDRKSIGYRIASLRASDDWSQEEFANMFEANKSIVSKWERGIHLPSMDRLRQMEQIFNVTLKWLLYGEGEKNGNI</sequence>
<proteinExistence type="predicted"/>